<feature type="region of interest" description="Disordered" evidence="1">
    <location>
        <begin position="140"/>
        <end position="176"/>
    </location>
</feature>
<dbReference type="EMBL" id="CP022139">
    <property type="protein sequence ID" value="ASG90504.1"/>
    <property type="molecule type" value="Genomic_DNA"/>
</dbReference>
<sequence>MGRSGRELRRAGPEAQVVALYLMTSPHANMLGLYYLPILFMAHETGLSFEGASKGLQSAIKAGFCSYDEASEMVWVHEMAAYQVGRALKPTDNQCAGVRREYAALPDNPFLSGFYEKYEADYHLTIKREVVTQKEGALEGLGSQEQEQEQEQEQDQEKKHLSGAEENPPQTDEPIFISLPLSGGKVFFDVPEGYLREQAVLYPAVNVEQEFRNMRGWLDSNPERRKTGRGIRRFITTWLQRCQDTPKSPRPAQRDINAPSQPDNSIPFGFRG</sequence>
<dbReference type="AlphaFoldDB" id="A0A6C7CRF1"/>
<name>A0A6C7CRF1_SALER</name>
<reference evidence="2 3" key="1">
    <citation type="submission" date="2017-06" db="EMBL/GenBank/DDBJ databases">
        <title>Salmonella reference genomes for public health.</title>
        <authorList>
            <person name="Robertson J."/>
            <person name="Yoshida C."/>
            <person name="Gurnik S."/>
            <person name="Nash J."/>
        </authorList>
    </citation>
    <scope>NUCLEOTIDE SEQUENCE [LARGE SCALE GENOMIC DNA]</scope>
    <source>
        <strain evidence="2 3">1315K</strain>
    </source>
</reference>
<evidence type="ECO:0000313" key="3">
    <source>
        <dbReference type="Proteomes" id="UP000198067"/>
    </source>
</evidence>
<dbReference type="Proteomes" id="UP000198067">
    <property type="component" value="Chromosome"/>
</dbReference>
<feature type="region of interest" description="Disordered" evidence="1">
    <location>
        <begin position="242"/>
        <end position="272"/>
    </location>
</feature>
<gene>
    <name evidence="2" type="ORF">LFZ47_13085</name>
</gene>
<proteinExistence type="predicted"/>
<accession>A0A6C7CRF1</accession>
<evidence type="ECO:0000256" key="1">
    <source>
        <dbReference type="SAM" id="MobiDB-lite"/>
    </source>
</evidence>
<evidence type="ECO:0000313" key="2">
    <source>
        <dbReference type="EMBL" id="ASG90504.1"/>
    </source>
</evidence>
<protein>
    <submittedName>
        <fullName evidence="2">Replication protein</fullName>
    </submittedName>
</protein>
<organism evidence="2 3">
    <name type="scientific">Salmonella enterica subsp. salamae serovar 55:k:z39 str. 1315K</name>
    <dbReference type="NCBI Taxonomy" id="1243602"/>
    <lineage>
        <taxon>Bacteria</taxon>
        <taxon>Pseudomonadati</taxon>
        <taxon>Pseudomonadota</taxon>
        <taxon>Gammaproteobacteria</taxon>
        <taxon>Enterobacterales</taxon>
        <taxon>Enterobacteriaceae</taxon>
        <taxon>Salmonella</taxon>
    </lineage>
</organism>